<feature type="transmembrane region" description="Helical" evidence="7">
    <location>
        <begin position="21"/>
        <end position="44"/>
    </location>
</feature>
<reference evidence="9 10" key="1">
    <citation type="submission" date="2018-06" db="EMBL/GenBank/DDBJ databases">
        <title>Genomic Encyclopedia of Type Strains, Phase III (KMG-III): the genomes of soil and plant-associated and newly described type strains.</title>
        <authorList>
            <person name="Whitman W."/>
        </authorList>
    </citation>
    <scope>NUCLEOTIDE SEQUENCE [LARGE SCALE GENOMIC DNA]</scope>
    <source>
        <strain evidence="9 10">CECT 9025</strain>
    </source>
</reference>
<protein>
    <submittedName>
        <fullName evidence="9">NitT/TauT family transport system permease protein</fullName>
    </submittedName>
</protein>
<dbReference type="Gene3D" id="1.10.3720.10">
    <property type="entry name" value="MetI-like"/>
    <property type="match status" value="1"/>
</dbReference>
<evidence type="ECO:0000256" key="6">
    <source>
        <dbReference type="ARBA" id="ARBA00023136"/>
    </source>
</evidence>
<dbReference type="OrthoDB" id="9786495at2"/>
<feature type="transmembrane region" description="Helical" evidence="7">
    <location>
        <begin position="243"/>
        <end position="262"/>
    </location>
</feature>
<keyword evidence="4 7" id="KW-0812">Transmembrane</keyword>
<dbReference type="PANTHER" id="PTHR30151:SF20">
    <property type="entry name" value="ABC TRANSPORTER PERMEASE PROTEIN HI_0355-RELATED"/>
    <property type="match status" value="1"/>
</dbReference>
<feature type="transmembrane region" description="Helical" evidence="7">
    <location>
        <begin position="90"/>
        <end position="112"/>
    </location>
</feature>
<comment type="caution">
    <text evidence="9">The sequence shown here is derived from an EMBL/GenBank/DDBJ whole genome shotgun (WGS) entry which is preliminary data.</text>
</comment>
<dbReference type="PANTHER" id="PTHR30151">
    <property type="entry name" value="ALKANE SULFONATE ABC TRANSPORTER-RELATED, MEMBRANE SUBUNIT"/>
    <property type="match status" value="1"/>
</dbReference>
<evidence type="ECO:0000259" key="8">
    <source>
        <dbReference type="PROSITE" id="PS50928"/>
    </source>
</evidence>
<keyword evidence="3" id="KW-1003">Cell membrane</keyword>
<evidence type="ECO:0000256" key="7">
    <source>
        <dbReference type="RuleBase" id="RU363032"/>
    </source>
</evidence>
<feature type="transmembrane region" description="Helical" evidence="7">
    <location>
        <begin position="152"/>
        <end position="171"/>
    </location>
</feature>
<dbReference type="GO" id="GO:0005886">
    <property type="term" value="C:plasma membrane"/>
    <property type="evidence" value="ECO:0007669"/>
    <property type="project" value="UniProtKB-SubCell"/>
</dbReference>
<comment type="similarity">
    <text evidence="7">Belongs to the binding-protein-dependent transport system permease family.</text>
</comment>
<keyword evidence="10" id="KW-1185">Reference proteome</keyword>
<feature type="domain" description="ABC transmembrane type-1" evidence="8">
    <location>
        <begin position="86"/>
        <end position="266"/>
    </location>
</feature>
<feature type="transmembrane region" description="Helical" evidence="7">
    <location>
        <begin position="192"/>
        <end position="223"/>
    </location>
</feature>
<accession>A0A318T4S8</accession>
<dbReference type="SUPFAM" id="SSF161098">
    <property type="entry name" value="MetI-like"/>
    <property type="match status" value="1"/>
</dbReference>
<evidence type="ECO:0000313" key="10">
    <source>
        <dbReference type="Proteomes" id="UP000248311"/>
    </source>
</evidence>
<sequence>MTMQQTDRDAALFQASRPMRILRRVAGGDGIISFAILIAILLSWQAAVSLLDVPAFILPAPTEVLAWLIRGFSAAPDDPVSFWPHLGVTLWEALVGFVAGVIVGVLLGFALAHWPRAERIFYPYIQAFNGLPKIAIAPLMVVWLGFGLEPKIWMAAILVFFPMMINAMAGYHSVDPDRIDLARACNATRTQIFFKIIVPSSLPFLFAGLHMASVLAILGAIVGEFVGATRGLGMLLLQYNNNMQMGGVFALLIVLGALGYGLNLLMQLAERKYCFWARRSKTFGH</sequence>
<dbReference type="CDD" id="cd06261">
    <property type="entry name" value="TM_PBP2"/>
    <property type="match status" value="1"/>
</dbReference>
<evidence type="ECO:0000256" key="2">
    <source>
        <dbReference type="ARBA" id="ARBA00022448"/>
    </source>
</evidence>
<name>A0A318T4S8_9RHOB</name>
<dbReference type="Pfam" id="PF00528">
    <property type="entry name" value="BPD_transp_1"/>
    <property type="match status" value="1"/>
</dbReference>
<evidence type="ECO:0000256" key="1">
    <source>
        <dbReference type="ARBA" id="ARBA00004651"/>
    </source>
</evidence>
<evidence type="ECO:0000256" key="4">
    <source>
        <dbReference type="ARBA" id="ARBA00022692"/>
    </source>
</evidence>
<evidence type="ECO:0000256" key="5">
    <source>
        <dbReference type="ARBA" id="ARBA00022989"/>
    </source>
</evidence>
<proteinExistence type="inferred from homology"/>
<feature type="transmembrane region" description="Helical" evidence="7">
    <location>
        <begin position="124"/>
        <end position="146"/>
    </location>
</feature>
<evidence type="ECO:0000256" key="3">
    <source>
        <dbReference type="ARBA" id="ARBA00022475"/>
    </source>
</evidence>
<dbReference type="GO" id="GO:0055085">
    <property type="term" value="P:transmembrane transport"/>
    <property type="evidence" value="ECO:0007669"/>
    <property type="project" value="InterPro"/>
</dbReference>
<organism evidence="9 10">
    <name type="scientific">Pseudoroseicyclus aestuarii</name>
    <dbReference type="NCBI Taxonomy" id="1795041"/>
    <lineage>
        <taxon>Bacteria</taxon>
        <taxon>Pseudomonadati</taxon>
        <taxon>Pseudomonadota</taxon>
        <taxon>Alphaproteobacteria</taxon>
        <taxon>Rhodobacterales</taxon>
        <taxon>Paracoccaceae</taxon>
        <taxon>Pseudoroseicyclus</taxon>
    </lineage>
</organism>
<keyword evidence="6 7" id="KW-0472">Membrane</keyword>
<dbReference type="AlphaFoldDB" id="A0A318T4S8"/>
<dbReference type="InterPro" id="IPR035906">
    <property type="entry name" value="MetI-like_sf"/>
</dbReference>
<keyword evidence="5 7" id="KW-1133">Transmembrane helix</keyword>
<keyword evidence="2 7" id="KW-0813">Transport</keyword>
<comment type="subcellular location">
    <subcellularLocation>
        <location evidence="1 7">Cell membrane</location>
        <topology evidence="1 7">Multi-pass membrane protein</topology>
    </subcellularLocation>
</comment>
<evidence type="ECO:0000313" key="9">
    <source>
        <dbReference type="EMBL" id="PYE85344.1"/>
    </source>
</evidence>
<dbReference type="Proteomes" id="UP000248311">
    <property type="component" value="Unassembled WGS sequence"/>
</dbReference>
<dbReference type="PROSITE" id="PS50928">
    <property type="entry name" value="ABC_TM1"/>
    <property type="match status" value="1"/>
</dbReference>
<dbReference type="EMBL" id="QJTE01000001">
    <property type="protein sequence ID" value="PYE85344.1"/>
    <property type="molecule type" value="Genomic_DNA"/>
</dbReference>
<gene>
    <name evidence="9" type="ORF">DFP88_1017</name>
</gene>
<dbReference type="InterPro" id="IPR000515">
    <property type="entry name" value="MetI-like"/>
</dbReference>